<dbReference type="Gene3D" id="3.40.50.1010">
    <property type="entry name" value="5'-nuclease"/>
    <property type="match status" value="1"/>
</dbReference>
<feature type="compositionally biased region" description="Low complexity" evidence="3">
    <location>
        <begin position="245"/>
        <end position="256"/>
    </location>
</feature>
<dbReference type="AlphaFoldDB" id="A0A914WWL7"/>
<dbReference type="PANTHER" id="PTHR14379:SF3">
    <property type="entry name" value="MEIOSIS REGULATOR AND MRNA STABILITY FACTOR 1"/>
    <property type="match status" value="1"/>
</dbReference>
<feature type="domain" description="HTH OST-type" evidence="6">
    <location>
        <begin position="738"/>
        <end position="785"/>
    </location>
</feature>
<evidence type="ECO:0000313" key="8">
    <source>
        <dbReference type="WBParaSite" id="PSAMB.scaffold510size48681.g6454.t1"/>
    </source>
</evidence>
<feature type="domain" description="NYN" evidence="4">
    <location>
        <begin position="8"/>
        <end position="140"/>
    </location>
</feature>
<dbReference type="GO" id="GO:0005777">
    <property type="term" value="C:peroxisome"/>
    <property type="evidence" value="ECO:0007669"/>
    <property type="project" value="InterPro"/>
</dbReference>
<evidence type="ECO:0000256" key="3">
    <source>
        <dbReference type="SAM" id="MobiDB-lite"/>
    </source>
</evidence>
<dbReference type="InterPro" id="IPR021139">
    <property type="entry name" value="NYN"/>
</dbReference>
<evidence type="ECO:0000259" key="5">
    <source>
        <dbReference type="Pfam" id="PF11608"/>
    </source>
</evidence>
<feature type="region of interest" description="Disordered" evidence="3">
    <location>
        <begin position="244"/>
        <end position="295"/>
    </location>
</feature>
<dbReference type="InterPro" id="IPR012677">
    <property type="entry name" value="Nucleotide-bd_a/b_plait_sf"/>
</dbReference>
<feature type="domain" description="HTH OST-type" evidence="6">
    <location>
        <begin position="387"/>
        <end position="434"/>
    </location>
</feature>
<dbReference type="GO" id="GO:1905762">
    <property type="term" value="F:CCR4-NOT complex binding"/>
    <property type="evidence" value="ECO:0007669"/>
    <property type="project" value="TreeGrafter"/>
</dbReference>
<protein>
    <submittedName>
        <fullName evidence="8">Limkain-b1</fullName>
    </submittedName>
</protein>
<proteinExistence type="predicted"/>
<feature type="domain" description="MARF1 RNA recognition motif 1" evidence="5">
    <location>
        <begin position="526"/>
        <end position="595"/>
    </location>
</feature>
<dbReference type="GO" id="GO:0004540">
    <property type="term" value="F:RNA nuclease activity"/>
    <property type="evidence" value="ECO:0007669"/>
    <property type="project" value="InterPro"/>
</dbReference>
<evidence type="ECO:0000259" key="4">
    <source>
        <dbReference type="Pfam" id="PF01936"/>
    </source>
</evidence>
<dbReference type="Pfam" id="PF12872">
    <property type="entry name" value="OST-HTH"/>
    <property type="match status" value="2"/>
</dbReference>
<feature type="region of interest" description="Disordered" evidence="3">
    <location>
        <begin position="601"/>
        <end position="638"/>
    </location>
</feature>
<evidence type="ECO:0000313" key="7">
    <source>
        <dbReference type="Proteomes" id="UP000887566"/>
    </source>
</evidence>
<feature type="region of interest" description="Disordered" evidence="3">
    <location>
        <begin position="872"/>
        <end position="895"/>
    </location>
</feature>
<evidence type="ECO:0000256" key="1">
    <source>
        <dbReference type="ARBA" id="ARBA00022737"/>
    </source>
</evidence>
<dbReference type="PANTHER" id="PTHR14379">
    <property type="entry name" value="LIMKAIN B LKAP"/>
    <property type="match status" value="1"/>
</dbReference>
<organism evidence="7 8">
    <name type="scientific">Plectus sambesii</name>
    <dbReference type="NCBI Taxonomy" id="2011161"/>
    <lineage>
        <taxon>Eukaryota</taxon>
        <taxon>Metazoa</taxon>
        <taxon>Ecdysozoa</taxon>
        <taxon>Nematoda</taxon>
        <taxon>Chromadorea</taxon>
        <taxon>Plectida</taxon>
        <taxon>Plectina</taxon>
        <taxon>Plectoidea</taxon>
        <taxon>Plectidae</taxon>
        <taxon>Plectus</taxon>
    </lineage>
</organism>
<dbReference type="GO" id="GO:0003723">
    <property type="term" value="F:RNA binding"/>
    <property type="evidence" value="ECO:0007669"/>
    <property type="project" value="UniProtKB-KW"/>
</dbReference>
<accession>A0A914WWL7</accession>
<feature type="domain" description="MARF1 RNA recognition motif 1" evidence="5">
    <location>
        <begin position="171"/>
        <end position="240"/>
    </location>
</feature>
<dbReference type="InterPro" id="IPR025605">
    <property type="entry name" value="OST-HTH/LOTUS_dom"/>
</dbReference>
<reference evidence="8" key="1">
    <citation type="submission" date="2022-11" db="UniProtKB">
        <authorList>
            <consortium name="WormBaseParasite"/>
        </authorList>
    </citation>
    <scope>IDENTIFICATION</scope>
</reference>
<dbReference type="Gene3D" id="3.30.70.330">
    <property type="match status" value="2"/>
</dbReference>
<feature type="region of interest" description="Disordered" evidence="3">
    <location>
        <begin position="833"/>
        <end position="856"/>
    </location>
</feature>
<feature type="compositionally biased region" description="Polar residues" evidence="3">
    <location>
        <begin position="623"/>
        <end position="635"/>
    </location>
</feature>
<feature type="compositionally biased region" description="Basic and acidic residues" evidence="3">
    <location>
        <begin position="257"/>
        <end position="271"/>
    </location>
</feature>
<dbReference type="GO" id="GO:0010468">
    <property type="term" value="P:regulation of gene expression"/>
    <property type="evidence" value="ECO:0007669"/>
    <property type="project" value="InterPro"/>
</dbReference>
<keyword evidence="2" id="KW-0694">RNA-binding</keyword>
<dbReference type="WBParaSite" id="PSAMB.scaffold510size48681.g6454.t1">
    <property type="protein sequence ID" value="PSAMB.scaffold510size48681.g6454.t1"/>
    <property type="gene ID" value="PSAMB.scaffold510size48681.g6454"/>
</dbReference>
<sequence>MSVDCPLGFFWDLENIQVPSGKSALAVVGALRSKLGHAGGEVEFVAVCDVTKEKVSVINELNYAQVCVVHVSAESKNAADEKLKSYLRKFAHTYRAPGTVIIVSGDINFAPDLKELRFRFGFNVILVHGSLVSDALLATAVDHYDFRQIVADLTESPVKQKQTNVLRSCQLQVRNLPLHIDEQRIKVRLRQISDNCGGRVVSVNKAARVAVLRFPNPDATDRARKRMGDADVFGERIAVDPVVEGSSSARGAASSKQESKQDSDASDDKKMRQSRGKSPHSNKMQKMNNDLPMKPLSEDVDRTIRAQQIYYVFLHHPDMEYKVSHFRREMELAFGCSLELYATLAAFPDIIELVKVTPYRSLVRLTALQRFALRSRLVLLTLGGQDVPVVVFQRAYEQRFNEPINAEAFGFHALLGLIRAVSHVLYIKGRGVTATITINRIFLAGLQATKSDIMMPLSDLCDEMSSPPPHPMTITRVFSRPPPPPMAPRFLRDKMSTDRRPKHMLIPDVIERKQLAQACSQRSCQLQVRNLPTHVDEQRVKERLKQIAENSGGIVVSINSAARVALVRFSNEHAADCGRKQIEDADVFGVRIAVGPAVDSSNTRGMSVGKQDSDAGERKKVRQSPTKSPRNNQPQKVDIIGPPLLTLSEGRQRSIRAQQIFYMFLHRPDMEFNVGHFRREMELEFGCCVELFALLAAFPGIIELVKVTPYRSLVRLTSLQRFALRSRLVLLTLGGQDVPVVVFQRAYEQRFNEPINAEAFGFHALLGLVRAVSHVIFIKGRGVTATVTVDRNFLSGLHSLKPDIMMPPGGMGESAPPPSPPPQWLTTARPFPRHPPVPPRFQQRAKSTDDRRFKHATVADVKRKQLSIVVPISPAKDSGLGSPGNSGDDYCLLDA</sequence>
<keyword evidence="7" id="KW-1185">Reference proteome</keyword>
<dbReference type="Proteomes" id="UP000887566">
    <property type="component" value="Unplaced"/>
</dbReference>
<dbReference type="InterPro" id="IPR034189">
    <property type="entry name" value="MARF1_RRM1"/>
</dbReference>
<dbReference type="InterPro" id="IPR035979">
    <property type="entry name" value="RBD_domain_sf"/>
</dbReference>
<dbReference type="Pfam" id="PF01936">
    <property type="entry name" value="NYN"/>
    <property type="match status" value="1"/>
</dbReference>
<dbReference type="InterPro" id="IPR024768">
    <property type="entry name" value="Marf1"/>
</dbReference>
<dbReference type="CDD" id="cd10910">
    <property type="entry name" value="PIN_limkain_b1_N_like"/>
    <property type="match status" value="1"/>
</dbReference>
<keyword evidence="1" id="KW-0677">Repeat</keyword>
<name>A0A914WWL7_9BILA</name>
<dbReference type="Pfam" id="PF11608">
    <property type="entry name" value="RRM_MARF1"/>
    <property type="match status" value="2"/>
</dbReference>
<dbReference type="SUPFAM" id="SSF54928">
    <property type="entry name" value="RNA-binding domain, RBD"/>
    <property type="match status" value="2"/>
</dbReference>
<evidence type="ECO:0000259" key="6">
    <source>
        <dbReference type="Pfam" id="PF12872"/>
    </source>
</evidence>
<evidence type="ECO:0000256" key="2">
    <source>
        <dbReference type="ARBA" id="ARBA00022884"/>
    </source>
</evidence>